<dbReference type="SUPFAM" id="SSF56672">
    <property type="entry name" value="DNA/RNA polymerases"/>
    <property type="match status" value="1"/>
</dbReference>
<sequence>MFVGGQPMEFMVDTGAHQLVVTRPVGPLSKKQTTIIESTGNKAHHSFLLPQQCNLASHEVTHEFLYMPDYPVPLMGRDLLGKLRAQIIFDASGQAVLLLGNPEAKILTLAIPQEEEWCFFSLVETPQQEPELPFQVPGVWAEDNPPGLAQNIAPVILELKLGVRPTHLKKYHIPHKAQLGIQKHLDQLLQHGILRPCQSPWNIPLLPIQKSGTDDYRAVQDLHVVNQAKVTLHPVVPNPYTLLSLLPAEAAYFTCLDLKNAFFCIQLAPQSQQLLAYQCGDSNGNKGQLSWTRLPQALKKLPTIFGTEMSSDLKAFLARQCGCTLLQYVDNLLLAGSTKEDCMNGTQLLLTLLYEAGYKVSKKKAQICQERVKYHSFI</sequence>
<dbReference type="Gene3D" id="3.30.70.270">
    <property type="match status" value="1"/>
</dbReference>
<dbReference type="Gene3D" id="3.10.10.10">
    <property type="entry name" value="HIV Type 1 Reverse Transcriptase, subunit A, domain 1"/>
    <property type="match status" value="1"/>
</dbReference>
<reference evidence="5" key="1">
    <citation type="submission" date="2025-08" db="UniProtKB">
        <authorList>
            <consortium name="Ensembl"/>
        </authorList>
    </citation>
    <scope>IDENTIFICATION</scope>
</reference>
<name>A0A8C9QEJ3_SPEDA</name>
<feature type="domain" description="Reverse transcriptase" evidence="4">
    <location>
        <begin position="187"/>
        <end position="378"/>
    </location>
</feature>
<organism evidence="5 6">
    <name type="scientific">Spermophilus dauricus</name>
    <name type="common">Daurian ground squirrel</name>
    <dbReference type="NCBI Taxonomy" id="99837"/>
    <lineage>
        <taxon>Eukaryota</taxon>
        <taxon>Metazoa</taxon>
        <taxon>Chordata</taxon>
        <taxon>Craniata</taxon>
        <taxon>Vertebrata</taxon>
        <taxon>Euteleostomi</taxon>
        <taxon>Mammalia</taxon>
        <taxon>Eutheria</taxon>
        <taxon>Euarchontoglires</taxon>
        <taxon>Glires</taxon>
        <taxon>Rodentia</taxon>
        <taxon>Sciuromorpha</taxon>
        <taxon>Sciuridae</taxon>
        <taxon>Xerinae</taxon>
        <taxon>Marmotini</taxon>
        <taxon>Spermophilus</taxon>
    </lineage>
</organism>
<protein>
    <recommendedName>
        <fullName evidence="7">Peptidase A2 domain-containing protein</fullName>
    </recommendedName>
</protein>
<dbReference type="PROSITE" id="PS50175">
    <property type="entry name" value="ASP_PROT_RETROV"/>
    <property type="match status" value="1"/>
</dbReference>
<dbReference type="SUPFAM" id="SSF50630">
    <property type="entry name" value="Acid proteases"/>
    <property type="match status" value="1"/>
</dbReference>
<dbReference type="PROSITE" id="PS50878">
    <property type="entry name" value="RT_POL"/>
    <property type="match status" value="1"/>
</dbReference>
<dbReference type="Gene3D" id="2.40.70.10">
    <property type="entry name" value="Acid Proteases"/>
    <property type="match status" value="1"/>
</dbReference>
<dbReference type="InterPro" id="IPR001995">
    <property type="entry name" value="Peptidase_A2_cat"/>
</dbReference>
<dbReference type="PANTHER" id="PTHR33064">
    <property type="entry name" value="POL PROTEIN"/>
    <property type="match status" value="1"/>
</dbReference>
<dbReference type="GO" id="GO:0004190">
    <property type="term" value="F:aspartic-type endopeptidase activity"/>
    <property type="evidence" value="ECO:0007669"/>
    <property type="project" value="InterPro"/>
</dbReference>
<dbReference type="AlphaFoldDB" id="A0A8C9QEJ3"/>
<dbReference type="InterPro" id="IPR051320">
    <property type="entry name" value="Viral_Replic_Matur_Polypro"/>
</dbReference>
<dbReference type="GO" id="GO:0006508">
    <property type="term" value="P:proteolysis"/>
    <property type="evidence" value="ECO:0007669"/>
    <property type="project" value="InterPro"/>
</dbReference>
<evidence type="ECO:0000313" key="5">
    <source>
        <dbReference type="Ensembl" id="ENSSDAP00000023460.1"/>
    </source>
</evidence>
<dbReference type="Ensembl" id="ENSSDAT00000026851.1">
    <property type="protein sequence ID" value="ENSSDAP00000023460.1"/>
    <property type="gene ID" value="ENSSDAG00000021388.1"/>
</dbReference>
<evidence type="ECO:0000259" key="4">
    <source>
        <dbReference type="PROSITE" id="PS50878"/>
    </source>
</evidence>
<evidence type="ECO:0008006" key="7">
    <source>
        <dbReference type="Google" id="ProtNLM"/>
    </source>
</evidence>
<evidence type="ECO:0000256" key="2">
    <source>
        <dbReference type="ARBA" id="ARBA00022801"/>
    </source>
</evidence>
<accession>A0A8C9QEJ3</accession>
<keyword evidence="6" id="KW-1185">Reference proteome</keyword>
<proteinExistence type="inferred from homology"/>
<reference evidence="5" key="2">
    <citation type="submission" date="2025-09" db="UniProtKB">
        <authorList>
            <consortium name="Ensembl"/>
        </authorList>
    </citation>
    <scope>IDENTIFICATION</scope>
</reference>
<dbReference type="Pfam" id="PF00077">
    <property type="entry name" value="RVP"/>
    <property type="match status" value="1"/>
</dbReference>
<dbReference type="Pfam" id="PF00078">
    <property type="entry name" value="RVT_1"/>
    <property type="match status" value="1"/>
</dbReference>
<dbReference type="InterPro" id="IPR043502">
    <property type="entry name" value="DNA/RNA_pol_sf"/>
</dbReference>
<evidence type="ECO:0000256" key="1">
    <source>
        <dbReference type="ARBA" id="ARBA00010879"/>
    </source>
</evidence>
<dbReference type="PANTHER" id="PTHR33064:SF29">
    <property type="entry name" value="PEPTIDASE A2 DOMAIN-CONTAINING PROTEIN-RELATED"/>
    <property type="match status" value="1"/>
</dbReference>
<comment type="similarity">
    <text evidence="1">Belongs to the beta type-B retroviral polymerase family. HERV class-II K(HML-2) pol subfamily.</text>
</comment>
<dbReference type="InterPro" id="IPR043128">
    <property type="entry name" value="Rev_trsase/Diguanyl_cyclase"/>
</dbReference>
<feature type="domain" description="Peptidase A2" evidence="3">
    <location>
        <begin position="8"/>
        <end position="79"/>
    </location>
</feature>
<dbReference type="InterPro" id="IPR000477">
    <property type="entry name" value="RT_dom"/>
</dbReference>
<dbReference type="InterPro" id="IPR021109">
    <property type="entry name" value="Peptidase_aspartic_dom_sf"/>
</dbReference>
<evidence type="ECO:0000313" key="6">
    <source>
        <dbReference type="Proteomes" id="UP000694422"/>
    </source>
</evidence>
<dbReference type="Proteomes" id="UP000694422">
    <property type="component" value="Unplaced"/>
</dbReference>
<dbReference type="InterPro" id="IPR018061">
    <property type="entry name" value="Retropepsins"/>
</dbReference>
<evidence type="ECO:0000259" key="3">
    <source>
        <dbReference type="PROSITE" id="PS50175"/>
    </source>
</evidence>
<keyword evidence="2" id="KW-0378">Hydrolase</keyword>